<sequence>MNCYSMRTISLVSFQKEKILNCLQEPRIYKFQIYKFLENHPFELSNDVKSDPLTRTARQWFPKVIGGNGNDDEETDIHEEEEGEEDEESHSPKRHVPTLLHGLTYSQLYENDLRVKNEFIVSKKVLYSKLQEFVDRDEIHMEKFAEKEVALKQDYLKLTADFAHLQSSGNLFRDECRIKFIFAPNAFIICSCLA</sequence>
<name>A0A8H7LES4_9ASCO</name>
<dbReference type="Proteomes" id="UP000649328">
    <property type="component" value="Unassembled WGS sequence"/>
</dbReference>
<evidence type="ECO:0000256" key="1">
    <source>
        <dbReference type="SAM" id="MobiDB-lite"/>
    </source>
</evidence>
<comment type="caution">
    <text evidence="2">The sequence shown here is derived from an EMBL/GenBank/DDBJ whole genome shotgun (WGS) entry which is preliminary data.</text>
</comment>
<dbReference type="EMBL" id="JACBPP010000001">
    <property type="protein sequence ID" value="KAF8004950.1"/>
    <property type="molecule type" value="Genomic_DNA"/>
</dbReference>
<reference evidence="2" key="1">
    <citation type="submission" date="2020-10" db="EMBL/GenBank/DDBJ databases">
        <title>The Whole-Genome Sequence of Metschnikowia persimmonesis, a Novel Endophytic Yeast Species Isolated from Medicinal Plant Diospyros kaki Thumb.</title>
        <authorList>
            <person name="Rahmat E."/>
            <person name="Kang Y."/>
        </authorList>
    </citation>
    <scope>NUCLEOTIDE SEQUENCE</scope>
    <source>
        <strain evidence="2">KIOM G15050</strain>
    </source>
</reference>
<protein>
    <submittedName>
        <fullName evidence="2">Uncharacterized protein</fullName>
    </submittedName>
</protein>
<feature type="compositionally biased region" description="Acidic residues" evidence="1">
    <location>
        <begin position="70"/>
        <end position="88"/>
    </location>
</feature>
<evidence type="ECO:0000313" key="3">
    <source>
        <dbReference type="Proteomes" id="UP000649328"/>
    </source>
</evidence>
<gene>
    <name evidence="2" type="ORF">HF325_000407</name>
</gene>
<evidence type="ECO:0000313" key="2">
    <source>
        <dbReference type="EMBL" id="KAF8004950.1"/>
    </source>
</evidence>
<keyword evidence="3" id="KW-1185">Reference proteome</keyword>
<accession>A0A8H7LES4</accession>
<feature type="region of interest" description="Disordered" evidence="1">
    <location>
        <begin position="64"/>
        <end position="94"/>
    </location>
</feature>
<dbReference type="AlphaFoldDB" id="A0A8H7LES4"/>
<proteinExistence type="predicted"/>
<organism evidence="2 3">
    <name type="scientific">Metschnikowia pulcherrima</name>
    <dbReference type="NCBI Taxonomy" id="27326"/>
    <lineage>
        <taxon>Eukaryota</taxon>
        <taxon>Fungi</taxon>
        <taxon>Dikarya</taxon>
        <taxon>Ascomycota</taxon>
        <taxon>Saccharomycotina</taxon>
        <taxon>Pichiomycetes</taxon>
        <taxon>Metschnikowiaceae</taxon>
        <taxon>Metschnikowia</taxon>
    </lineage>
</organism>